<dbReference type="InterPro" id="IPR045585">
    <property type="entry name" value="CdaA_N"/>
</dbReference>
<keyword evidence="1" id="KW-0472">Membrane</keyword>
<proteinExistence type="predicted"/>
<name>A0A0R2XF86_9BACT</name>
<dbReference type="InterPro" id="IPR036888">
    <property type="entry name" value="DNA_integrity_DisA_N_sf"/>
</dbReference>
<accession>A0A0R2XF86</accession>
<protein>
    <recommendedName>
        <fullName evidence="2">Diadenylate cyclase CdaA N-terminal domain-containing protein</fullName>
    </recommendedName>
</protein>
<dbReference type="SUPFAM" id="SSF143597">
    <property type="entry name" value="YojJ-like"/>
    <property type="match status" value="1"/>
</dbReference>
<comment type="caution">
    <text evidence="3">The sequence shown here is derived from an EMBL/GenBank/DDBJ whole genome shotgun (WGS) entry which is preliminary data.</text>
</comment>
<organism evidence="3 4">
    <name type="scientific">Verrucomicrobia subdivision 6 bacterium BACL9 MAG-120924-bin69</name>
    <dbReference type="NCBI Taxonomy" id="1655635"/>
    <lineage>
        <taxon>Bacteria</taxon>
        <taxon>Pseudomonadati</taxon>
        <taxon>Verrucomicrobiota</taxon>
        <taxon>Verrucomicrobiia</taxon>
        <taxon>Verrucomicrobiales</taxon>
        <taxon>Verrucomicrobia subdivision 6</taxon>
    </lineage>
</organism>
<gene>
    <name evidence="3" type="ORF">ABS33_05865</name>
</gene>
<evidence type="ECO:0000259" key="2">
    <source>
        <dbReference type="Pfam" id="PF19293"/>
    </source>
</evidence>
<dbReference type="GO" id="GO:0004016">
    <property type="term" value="F:adenylate cyclase activity"/>
    <property type="evidence" value="ECO:0007669"/>
    <property type="project" value="TreeGrafter"/>
</dbReference>
<keyword evidence="1" id="KW-1133">Transmembrane helix</keyword>
<dbReference type="Proteomes" id="UP000051220">
    <property type="component" value="Unassembled WGS sequence"/>
</dbReference>
<dbReference type="Pfam" id="PF19293">
    <property type="entry name" value="CdaA_N"/>
    <property type="match status" value="1"/>
</dbReference>
<evidence type="ECO:0000313" key="3">
    <source>
        <dbReference type="EMBL" id="KRP32753.1"/>
    </source>
</evidence>
<feature type="transmembrane region" description="Helical" evidence="1">
    <location>
        <begin position="44"/>
        <end position="62"/>
    </location>
</feature>
<dbReference type="EMBL" id="LIDN01000208">
    <property type="protein sequence ID" value="KRP32753.1"/>
    <property type="molecule type" value="Genomic_DNA"/>
</dbReference>
<reference evidence="3 4" key="1">
    <citation type="submission" date="2015-10" db="EMBL/GenBank/DDBJ databases">
        <title>Metagenome-Assembled Genomes uncover a global brackish microbiome.</title>
        <authorList>
            <person name="Hugerth L.W."/>
            <person name="Larsson J."/>
            <person name="Alneberg J."/>
            <person name="Lindh M.V."/>
            <person name="Legrand C."/>
            <person name="Pinhassi J."/>
            <person name="Andersson A.F."/>
        </authorList>
    </citation>
    <scope>NUCLEOTIDE SEQUENCE [LARGE SCALE GENOMIC DNA]</scope>
    <source>
        <strain evidence="3">BACL9 MAG-120924-bin69</strain>
    </source>
</reference>
<dbReference type="InterPro" id="IPR050338">
    <property type="entry name" value="DisA"/>
</dbReference>
<evidence type="ECO:0000256" key="1">
    <source>
        <dbReference type="SAM" id="Phobius"/>
    </source>
</evidence>
<feature type="transmembrane region" description="Helical" evidence="1">
    <location>
        <begin position="14"/>
        <end position="32"/>
    </location>
</feature>
<evidence type="ECO:0000313" key="4">
    <source>
        <dbReference type="Proteomes" id="UP000051220"/>
    </source>
</evidence>
<dbReference type="PANTHER" id="PTHR34185">
    <property type="entry name" value="DIADENYLATE CYCLASE"/>
    <property type="match status" value="1"/>
</dbReference>
<feature type="transmembrane region" description="Helical" evidence="1">
    <location>
        <begin position="68"/>
        <end position="86"/>
    </location>
</feature>
<dbReference type="PANTHER" id="PTHR34185:SF1">
    <property type="entry name" value="DIADENYLATE CYCLASE"/>
    <property type="match status" value="1"/>
</dbReference>
<keyword evidence="1" id="KW-0812">Transmembrane</keyword>
<sequence length="123" mass="14049">MMIPDTWWVPYRDLRWQGALEILILTGVFYYGYKLLRRTQGAKVLSGFLLVLFVALVASRFLELRVLSFLLQAFVSVLVLAFLILFQPEIRRALAEIGKAGGFSIHGERQSFVIEEVIKALES</sequence>
<feature type="domain" description="Diadenylate cyclase CdaA N-terminal" evidence="2">
    <location>
        <begin position="17"/>
        <end position="90"/>
    </location>
</feature>
<dbReference type="AlphaFoldDB" id="A0A0R2XF86"/>